<keyword evidence="5" id="KW-0408">Iron</keyword>
<keyword evidence="9" id="KW-1185">Reference proteome</keyword>
<evidence type="ECO:0000256" key="7">
    <source>
        <dbReference type="ARBA" id="ARBA00023291"/>
    </source>
</evidence>
<reference evidence="8 9" key="1">
    <citation type="submission" date="2020-04" db="EMBL/GenBank/DDBJ databases">
        <title>MicrobeNet Type strains.</title>
        <authorList>
            <person name="Nicholson A.C."/>
        </authorList>
    </citation>
    <scope>NUCLEOTIDE SEQUENCE [LARGE SCALE GENOMIC DNA]</scope>
    <source>
        <strain evidence="8 9">DSM 44956</strain>
    </source>
</reference>
<keyword evidence="2" id="KW-0813">Transport</keyword>
<evidence type="ECO:0000256" key="3">
    <source>
        <dbReference type="ARBA" id="ARBA00022723"/>
    </source>
</evidence>
<organism evidence="8 9">
    <name type="scientific">Nocardia gamkensis</name>
    <dbReference type="NCBI Taxonomy" id="352869"/>
    <lineage>
        <taxon>Bacteria</taxon>
        <taxon>Bacillati</taxon>
        <taxon>Actinomycetota</taxon>
        <taxon>Actinomycetes</taxon>
        <taxon>Mycobacteriales</taxon>
        <taxon>Nocardiaceae</taxon>
        <taxon>Nocardia</taxon>
    </lineage>
</organism>
<gene>
    <name evidence="8" type="ORF">HGB38_33510</name>
</gene>
<proteinExistence type="predicted"/>
<keyword evidence="3" id="KW-0479">Metal-binding</keyword>
<comment type="caution">
    <text evidence="8">The sequence shown here is derived from an EMBL/GenBank/DDBJ whole genome shotgun (WGS) entry which is preliminary data.</text>
</comment>
<dbReference type="Pfam" id="PF13459">
    <property type="entry name" value="Fer4_15"/>
    <property type="match status" value="1"/>
</dbReference>
<comment type="cofactor">
    <cofactor evidence="1">
        <name>[3Fe-4S] cluster</name>
        <dbReference type="ChEBI" id="CHEBI:21137"/>
    </cofactor>
</comment>
<dbReference type="GO" id="GO:0051538">
    <property type="term" value="F:3 iron, 4 sulfur cluster binding"/>
    <property type="evidence" value="ECO:0007669"/>
    <property type="project" value="UniProtKB-KW"/>
</dbReference>
<evidence type="ECO:0000256" key="2">
    <source>
        <dbReference type="ARBA" id="ARBA00022448"/>
    </source>
</evidence>
<keyword evidence="7" id="KW-0003">3Fe-4S</keyword>
<evidence type="ECO:0000256" key="6">
    <source>
        <dbReference type="ARBA" id="ARBA00023014"/>
    </source>
</evidence>
<dbReference type="GO" id="GO:0046872">
    <property type="term" value="F:metal ion binding"/>
    <property type="evidence" value="ECO:0007669"/>
    <property type="project" value="UniProtKB-KW"/>
</dbReference>
<evidence type="ECO:0000256" key="5">
    <source>
        <dbReference type="ARBA" id="ARBA00023004"/>
    </source>
</evidence>
<dbReference type="AlphaFoldDB" id="A0A7X6LBC2"/>
<dbReference type="RefSeq" id="WP_062978071.1">
    <property type="nucleotide sequence ID" value="NZ_JAAXOS010000025.1"/>
</dbReference>
<dbReference type="SUPFAM" id="SSF54862">
    <property type="entry name" value="4Fe-4S ferredoxins"/>
    <property type="match status" value="1"/>
</dbReference>
<keyword evidence="6" id="KW-0411">Iron-sulfur</keyword>
<dbReference type="Gene3D" id="3.30.70.20">
    <property type="match status" value="1"/>
</dbReference>
<evidence type="ECO:0000313" key="8">
    <source>
        <dbReference type="EMBL" id="NKY31084.1"/>
    </source>
</evidence>
<evidence type="ECO:0000313" key="9">
    <source>
        <dbReference type="Proteomes" id="UP000540698"/>
    </source>
</evidence>
<accession>A0A7X6LBC2</accession>
<dbReference type="InterPro" id="IPR051269">
    <property type="entry name" value="Fe-S_cluster_ET"/>
</dbReference>
<evidence type="ECO:0000256" key="4">
    <source>
        <dbReference type="ARBA" id="ARBA00022982"/>
    </source>
</evidence>
<protein>
    <submittedName>
        <fullName evidence="8">Ferredoxin</fullName>
    </submittedName>
</protein>
<name>A0A7X6LBC2_9NOCA</name>
<dbReference type="PANTHER" id="PTHR36923:SF3">
    <property type="entry name" value="FERREDOXIN"/>
    <property type="match status" value="1"/>
</dbReference>
<keyword evidence="4" id="KW-0249">Electron transport</keyword>
<evidence type="ECO:0000256" key="1">
    <source>
        <dbReference type="ARBA" id="ARBA00001927"/>
    </source>
</evidence>
<dbReference type="PANTHER" id="PTHR36923">
    <property type="entry name" value="FERREDOXIN"/>
    <property type="match status" value="1"/>
</dbReference>
<dbReference type="EMBL" id="JAAXOS010000025">
    <property type="protein sequence ID" value="NKY31084.1"/>
    <property type="molecule type" value="Genomic_DNA"/>
</dbReference>
<dbReference type="Proteomes" id="UP000540698">
    <property type="component" value="Unassembled WGS sequence"/>
</dbReference>
<sequence length="75" mass="8101">MRIRADLDLCQGHAVCQAEAPEVFTVPKRGRVEILDDVPDAGLRPAVADAIRYCPTRALSIADEDATDHSPKGTD</sequence>